<accession>E8LYX9</accession>
<feature type="transmembrane region" description="Helical" evidence="1">
    <location>
        <begin position="20"/>
        <end position="38"/>
    </location>
</feature>
<sequence>MTRRELDIAEVVEWPLGFQLLFILLLVIALQLLGYWGYVTPKYNLESQVEDQLHTIKQSRNSNQDKIVKLVEVEAQYQQAIERGKKLSDPLMPPQDVTALLAKVAELVGRHSLSLTRIELQSANEYRFLTRLPITIELSGLYFDISEFVTALAQLPQVIIIEQIHWQRSGEASSVLRLRMQAHLYQLAVEKRDES</sequence>
<dbReference type="AlphaFoldDB" id="E8LYX9"/>
<dbReference type="eggNOG" id="COG3167">
    <property type="taxonomic scope" value="Bacteria"/>
</dbReference>
<dbReference type="PANTHER" id="PTHR39555:SF1">
    <property type="entry name" value="TYPE IV PILUS INNER MEMBRANE COMPONENT PILO"/>
    <property type="match status" value="1"/>
</dbReference>
<dbReference type="InterPro" id="IPR014717">
    <property type="entry name" value="Transl_elong_EF1B/ribsomal_bS6"/>
</dbReference>
<reference evidence="2 3" key="1">
    <citation type="journal article" date="2012" name="Int. J. Syst. Evol. Microbiol.">
        <title>Vibrio caribbeanicus sp. nov., isolated from the marine sponge Scleritoderma cyanea.</title>
        <authorList>
            <person name="Hoffmann M."/>
            <person name="Monday S.R."/>
            <person name="Allard M.W."/>
            <person name="Strain E.A."/>
            <person name="Whittaker P."/>
            <person name="Naum M."/>
            <person name="McCarthy P.J."/>
            <person name="Lopez J.V."/>
            <person name="Fischer M."/>
            <person name="Brown E.W."/>
        </authorList>
    </citation>
    <scope>NUCLEOTIDE SEQUENCE [LARGE SCALE GENOMIC DNA]</scope>
    <source>
        <strain evidence="2 3">LMG 20546</strain>
    </source>
</reference>
<keyword evidence="1" id="KW-0812">Transmembrane</keyword>
<keyword evidence="1" id="KW-0472">Membrane</keyword>
<keyword evidence="1" id="KW-1133">Transmembrane helix</keyword>
<dbReference type="Pfam" id="PF04350">
    <property type="entry name" value="PilO"/>
    <property type="match status" value="1"/>
</dbReference>
<dbReference type="EMBL" id="AEVS01000096">
    <property type="protein sequence ID" value="EGA64099.1"/>
    <property type="molecule type" value="Genomic_DNA"/>
</dbReference>
<protein>
    <submittedName>
        <fullName evidence="2">Fimbrial assembly protein PilO</fullName>
    </submittedName>
</protein>
<dbReference type="STRING" id="945543.VIBR0546_16673"/>
<name>E8LYX9_9VIBR</name>
<dbReference type="OrthoDB" id="9802133at2"/>
<proteinExistence type="predicted"/>
<gene>
    <name evidence="2" type="ORF">VIBR0546_16673</name>
</gene>
<dbReference type="RefSeq" id="WP_006881048.1">
    <property type="nucleotide sequence ID" value="NZ_AEVS01000096.1"/>
</dbReference>
<dbReference type="GO" id="GO:0043107">
    <property type="term" value="P:type IV pilus-dependent motility"/>
    <property type="evidence" value="ECO:0007669"/>
    <property type="project" value="InterPro"/>
</dbReference>
<organism evidence="2 3">
    <name type="scientific">Vibrio brasiliensis LMG 20546</name>
    <dbReference type="NCBI Taxonomy" id="945543"/>
    <lineage>
        <taxon>Bacteria</taxon>
        <taxon>Pseudomonadati</taxon>
        <taxon>Pseudomonadota</taxon>
        <taxon>Gammaproteobacteria</taxon>
        <taxon>Vibrionales</taxon>
        <taxon>Vibrionaceae</taxon>
        <taxon>Vibrio</taxon>
        <taxon>Vibrio oreintalis group</taxon>
    </lineage>
</organism>
<comment type="caution">
    <text evidence="2">The sequence shown here is derived from an EMBL/GenBank/DDBJ whole genome shotgun (WGS) entry which is preliminary data.</text>
</comment>
<dbReference type="Proteomes" id="UP000004371">
    <property type="component" value="Unassembled WGS sequence"/>
</dbReference>
<dbReference type="PANTHER" id="PTHR39555">
    <property type="entry name" value="FIMBRIAL ASSEMBLY PROTEIN PILO-LIKE PROTEIN-RELATED"/>
    <property type="match status" value="1"/>
</dbReference>
<evidence type="ECO:0000313" key="2">
    <source>
        <dbReference type="EMBL" id="EGA64099.1"/>
    </source>
</evidence>
<dbReference type="GO" id="GO:0043683">
    <property type="term" value="P:type IV pilus assembly"/>
    <property type="evidence" value="ECO:0007669"/>
    <property type="project" value="InterPro"/>
</dbReference>
<evidence type="ECO:0000256" key="1">
    <source>
        <dbReference type="SAM" id="Phobius"/>
    </source>
</evidence>
<dbReference type="Gene3D" id="3.30.70.60">
    <property type="match status" value="1"/>
</dbReference>
<evidence type="ECO:0000313" key="3">
    <source>
        <dbReference type="Proteomes" id="UP000004371"/>
    </source>
</evidence>
<dbReference type="InterPro" id="IPR007445">
    <property type="entry name" value="PilO"/>
</dbReference>
<keyword evidence="3" id="KW-1185">Reference proteome</keyword>